<accession>S4PV67</accession>
<sequence length="80" mass="9144">ISFSHNQIIDFIKFSGFSRPKFCVVHSAHLSPCSSMCNLYCIDVYKESLCQVHLKLNFILFHGPSSTLCNFHYLCSLILV</sequence>
<reference evidence="1" key="2">
    <citation type="submission" date="2013-05" db="EMBL/GenBank/DDBJ databases">
        <authorList>
            <person name="Carter J.-M."/>
            <person name="Baker S.C."/>
            <person name="Pink R."/>
            <person name="Carter D.R.F."/>
            <person name="Collins A."/>
            <person name="Tomlin J."/>
            <person name="Gibbs M."/>
            <person name="Breuker C.J."/>
        </authorList>
    </citation>
    <scope>NUCLEOTIDE SEQUENCE</scope>
    <source>
        <tissue evidence="1">Ovary</tissue>
    </source>
</reference>
<name>S4PV67_9NEOP</name>
<feature type="non-terminal residue" evidence="1">
    <location>
        <position position="1"/>
    </location>
</feature>
<reference evidence="1" key="1">
    <citation type="journal article" date="2013" name="BMC Genomics">
        <title>Unscrambling butterfly oogenesis.</title>
        <authorList>
            <person name="Carter J.M."/>
            <person name="Baker S.C."/>
            <person name="Pink R."/>
            <person name="Carter D.R."/>
            <person name="Collins A."/>
            <person name="Tomlin J."/>
            <person name="Gibbs M."/>
            <person name="Breuker C.J."/>
        </authorList>
    </citation>
    <scope>NUCLEOTIDE SEQUENCE</scope>
    <source>
        <tissue evidence="1">Ovary</tissue>
    </source>
</reference>
<dbReference type="AlphaFoldDB" id="S4PV67"/>
<protein>
    <submittedName>
        <fullName evidence="1">Uncharacterized protein</fullName>
    </submittedName>
</protein>
<organism evidence="1">
    <name type="scientific">Pararge aegeria</name>
    <name type="common">speckled wood butterfly</name>
    <dbReference type="NCBI Taxonomy" id="116150"/>
    <lineage>
        <taxon>Eukaryota</taxon>
        <taxon>Metazoa</taxon>
        <taxon>Ecdysozoa</taxon>
        <taxon>Arthropoda</taxon>
        <taxon>Hexapoda</taxon>
        <taxon>Insecta</taxon>
        <taxon>Pterygota</taxon>
        <taxon>Neoptera</taxon>
        <taxon>Endopterygota</taxon>
        <taxon>Lepidoptera</taxon>
        <taxon>Glossata</taxon>
        <taxon>Ditrysia</taxon>
        <taxon>Papilionoidea</taxon>
        <taxon>Nymphalidae</taxon>
        <taxon>Satyrinae</taxon>
        <taxon>Satyrini</taxon>
        <taxon>Parargina</taxon>
        <taxon>Pararge</taxon>
    </lineage>
</organism>
<dbReference type="EMBL" id="GAIX01009068">
    <property type="protein sequence ID" value="JAA83492.1"/>
    <property type="molecule type" value="Transcribed_RNA"/>
</dbReference>
<evidence type="ECO:0000313" key="1">
    <source>
        <dbReference type="EMBL" id="JAA83492.1"/>
    </source>
</evidence>
<proteinExistence type="predicted"/>